<dbReference type="Gene3D" id="3.90.76.10">
    <property type="entry name" value="Dipeptide-binding Protein, Domain 1"/>
    <property type="match status" value="1"/>
</dbReference>
<dbReference type="PIRSF" id="PIRSF002741">
    <property type="entry name" value="MppA"/>
    <property type="match status" value="1"/>
</dbReference>
<keyword evidence="3 4" id="KW-0732">Signal</keyword>
<dbReference type="Pfam" id="PF00496">
    <property type="entry name" value="SBP_bac_5"/>
    <property type="match status" value="1"/>
</dbReference>
<organism evidence="6 7">
    <name type="scientific">Aminobacter carboxidus</name>
    <dbReference type="NCBI Taxonomy" id="376165"/>
    <lineage>
        <taxon>Bacteria</taxon>
        <taxon>Pseudomonadati</taxon>
        <taxon>Pseudomonadota</taxon>
        <taxon>Alphaproteobacteria</taxon>
        <taxon>Hyphomicrobiales</taxon>
        <taxon>Phyllobacteriaceae</taxon>
        <taxon>Aminobacter</taxon>
    </lineage>
</organism>
<gene>
    <name evidence="6" type="ORF">IHE39_05840</name>
</gene>
<dbReference type="SUPFAM" id="SSF53850">
    <property type="entry name" value="Periplasmic binding protein-like II"/>
    <property type="match status" value="1"/>
</dbReference>
<accession>A0ABR9GJF1</accession>
<evidence type="ECO:0000256" key="3">
    <source>
        <dbReference type="ARBA" id="ARBA00022729"/>
    </source>
</evidence>
<name>A0ABR9GJF1_9HYPH</name>
<dbReference type="RefSeq" id="WP_192565801.1">
    <property type="nucleotide sequence ID" value="NZ_JACZEP010000001.1"/>
</dbReference>
<dbReference type="Proteomes" id="UP000598227">
    <property type="component" value="Unassembled WGS sequence"/>
</dbReference>
<dbReference type="Gene3D" id="3.10.105.10">
    <property type="entry name" value="Dipeptide-binding Protein, Domain 3"/>
    <property type="match status" value="1"/>
</dbReference>
<keyword evidence="7" id="KW-1185">Reference proteome</keyword>
<sequence length="519" mass="56568">MQTIKQLSVLAILLGTAASATSSLANEAGTLRVAIHSDIASLNPGVNRDANSDMVLAHVVEGLVGFGDDLTVKPMLADSWTTNDDATVYEFKLRDGVKFHDGKPLTAEDVVWNFNRYLEPATTFQCVGRYDGQVGPKLAKIEAVDAGTVRFSFDAPAPNFLITLATIQCTPWILSRSSVDENGAFAKPVGTGPFAFDTQQSGRFLDLVRFKEYAALPGKPDGYVGNKTANLERVRFMVVPDASTRSNGLQSGEIDVIDEVEPSVIESLRTSKMTVDIQPTPAWMTLQLQTTAPALSDPKMRRAIAHAIDLTQLSAALGGGLYTPNPSVLAKDTYYYDNSAAAWPAYDVELARKLAGEAGYKGEEISVLVANRQNRVQVATIIQAMLSQAGIKIRLDVRDWATQLDQYRAGKYELAVFAYSARLDPLLSYQSYIGDKKAEPTRMWDDARATELLAKVSTLRQPEERKKVFSELNAEMGKQVPILGLFNIPSVTALSPGVKDFAGWQGGTNRFWGVTKVAD</sequence>
<dbReference type="EMBL" id="JACZEP010000001">
    <property type="protein sequence ID" value="MBE1203807.1"/>
    <property type="molecule type" value="Genomic_DNA"/>
</dbReference>
<dbReference type="InterPro" id="IPR030678">
    <property type="entry name" value="Peptide/Ni-bd"/>
</dbReference>
<dbReference type="InterPro" id="IPR039424">
    <property type="entry name" value="SBP_5"/>
</dbReference>
<protein>
    <submittedName>
        <fullName evidence="6">ABC transporter substrate-binding protein</fullName>
    </submittedName>
</protein>
<feature type="signal peptide" evidence="4">
    <location>
        <begin position="1"/>
        <end position="25"/>
    </location>
</feature>
<evidence type="ECO:0000259" key="5">
    <source>
        <dbReference type="Pfam" id="PF00496"/>
    </source>
</evidence>
<comment type="caution">
    <text evidence="6">The sequence shown here is derived from an EMBL/GenBank/DDBJ whole genome shotgun (WGS) entry which is preliminary data.</text>
</comment>
<evidence type="ECO:0000313" key="7">
    <source>
        <dbReference type="Proteomes" id="UP000598227"/>
    </source>
</evidence>
<comment type="similarity">
    <text evidence="2">Belongs to the bacterial solute-binding protein 5 family.</text>
</comment>
<dbReference type="PANTHER" id="PTHR30290">
    <property type="entry name" value="PERIPLASMIC BINDING COMPONENT OF ABC TRANSPORTER"/>
    <property type="match status" value="1"/>
</dbReference>
<proteinExistence type="inferred from homology"/>
<dbReference type="InterPro" id="IPR000914">
    <property type="entry name" value="SBP_5_dom"/>
</dbReference>
<evidence type="ECO:0000256" key="1">
    <source>
        <dbReference type="ARBA" id="ARBA00004418"/>
    </source>
</evidence>
<dbReference type="PROSITE" id="PS01040">
    <property type="entry name" value="SBP_BACTERIAL_5"/>
    <property type="match status" value="1"/>
</dbReference>
<dbReference type="InterPro" id="IPR023765">
    <property type="entry name" value="SBP_5_CS"/>
</dbReference>
<evidence type="ECO:0000256" key="4">
    <source>
        <dbReference type="SAM" id="SignalP"/>
    </source>
</evidence>
<evidence type="ECO:0000256" key="2">
    <source>
        <dbReference type="ARBA" id="ARBA00005695"/>
    </source>
</evidence>
<dbReference type="PANTHER" id="PTHR30290:SF38">
    <property type="entry name" value="D,D-DIPEPTIDE-BINDING PERIPLASMIC PROTEIN DDPA-RELATED"/>
    <property type="match status" value="1"/>
</dbReference>
<comment type="subcellular location">
    <subcellularLocation>
        <location evidence="1">Periplasm</location>
    </subcellularLocation>
</comment>
<feature type="chain" id="PRO_5047288633" evidence="4">
    <location>
        <begin position="26"/>
        <end position="519"/>
    </location>
</feature>
<reference evidence="6 7" key="1">
    <citation type="submission" date="2020-09" db="EMBL/GenBank/DDBJ databases">
        <title>Draft Genome Sequence of Aminobacter carboxidus type strain DSM 1086, a soil Gram-negative carboxydobacterium.</title>
        <authorList>
            <person name="Turrini P."/>
            <person name="Tescari M."/>
            <person name="Artuso I."/>
            <person name="Lugli G.A."/>
            <person name="Frangipani E."/>
            <person name="Ventura M."/>
            <person name="Visca P."/>
        </authorList>
    </citation>
    <scope>NUCLEOTIDE SEQUENCE [LARGE SCALE GENOMIC DNA]</scope>
    <source>
        <strain evidence="6 7">DSM 1086</strain>
    </source>
</reference>
<dbReference type="Gene3D" id="3.40.190.10">
    <property type="entry name" value="Periplasmic binding protein-like II"/>
    <property type="match status" value="1"/>
</dbReference>
<feature type="domain" description="Solute-binding protein family 5" evidence="5">
    <location>
        <begin position="71"/>
        <end position="429"/>
    </location>
</feature>
<evidence type="ECO:0000313" key="6">
    <source>
        <dbReference type="EMBL" id="MBE1203807.1"/>
    </source>
</evidence>